<dbReference type="SMART" id="SM00028">
    <property type="entry name" value="TPR"/>
    <property type="match status" value="5"/>
</dbReference>
<keyword evidence="3" id="KW-1185">Reference proteome</keyword>
<dbReference type="InterPro" id="IPR011990">
    <property type="entry name" value="TPR-like_helical_dom_sf"/>
</dbReference>
<evidence type="ECO:0000313" key="3">
    <source>
        <dbReference type="Proteomes" id="UP000284120"/>
    </source>
</evidence>
<organism evidence="2 3">
    <name type="scientific">Pedobacter chitinilyticus</name>
    <dbReference type="NCBI Taxonomy" id="2233776"/>
    <lineage>
        <taxon>Bacteria</taxon>
        <taxon>Pseudomonadati</taxon>
        <taxon>Bacteroidota</taxon>
        <taxon>Sphingobacteriia</taxon>
        <taxon>Sphingobacteriales</taxon>
        <taxon>Sphingobacteriaceae</taxon>
        <taxon>Pedobacter</taxon>
    </lineage>
</organism>
<dbReference type="PROSITE" id="PS51257">
    <property type="entry name" value="PROKAR_LIPOPROTEIN"/>
    <property type="match status" value="1"/>
</dbReference>
<dbReference type="RefSeq" id="WP_113648458.1">
    <property type="nucleotide sequence ID" value="NZ_QMHN01000005.1"/>
</dbReference>
<dbReference type="AlphaFoldDB" id="A0A3S3SQJ5"/>
<feature type="compositionally biased region" description="Low complexity" evidence="1">
    <location>
        <begin position="494"/>
        <end position="507"/>
    </location>
</feature>
<evidence type="ECO:0000313" key="2">
    <source>
        <dbReference type="EMBL" id="RWU05699.1"/>
    </source>
</evidence>
<protein>
    <submittedName>
        <fullName evidence="2">Gliding motility protein</fullName>
    </submittedName>
</protein>
<accession>A0A3S3SQJ5</accession>
<proteinExistence type="predicted"/>
<dbReference type="OrthoDB" id="1522549at2"/>
<feature type="region of interest" description="Disordered" evidence="1">
    <location>
        <begin position="430"/>
        <end position="450"/>
    </location>
</feature>
<reference evidence="2 3" key="1">
    <citation type="submission" date="2018-06" db="EMBL/GenBank/DDBJ databases">
        <title>Pedobacter endophyticus sp. nov., an endophytic bacterium isolated from a leaf of Triticum aestivum.</title>
        <authorList>
            <person name="Zhang L."/>
        </authorList>
    </citation>
    <scope>NUCLEOTIDE SEQUENCE [LARGE SCALE GENOMIC DNA]</scope>
    <source>
        <strain evidence="2 3">CM134L-2</strain>
    </source>
</reference>
<dbReference type="EMBL" id="SAYW01000005">
    <property type="protein sequence ID" value="RWU05699.1"/>
    <property type="molecule type" value="Genomic_DNA"/>
</dbReference>
<dbReference type="SUPFAM" id="SSF48452">
    <property type="entry name" value="TPR-like"/>
    <property type="match status" value="2"/>
</dbReference>
<name>A0A3S3SQJ5_9SPHI</name>
<comment type="caution">
    <text evidence="2">The sequence shown here is derived from an EMBL/GenBank/DDBJ whole genome shotgun (WGS) entry which is preliminary data.</text>
</comment>
<dbReference type="Gene3D" id="1.25.40.10">
    <property type="entry name" value="Tetratricopeptide repeat domain"/>
    <property type="match status" value="2"/>
</dbReference>
<sequence length="1000" mass="113181">MNSYKKHGYGALLGFLTLALIASCSSQKDTLANRKLQNLSARYNLIYNSNVLLEEYLEGVNQSRIDNFSSFLPLYYAPAIADATTAGSKIKELDLIDQKARTIIAEKNYSNYIDDAYILLGKTNFLQGKYYNATAYFDYVAKAYQKDHNVYLNALNWKARSFIELDDLENAAKILDTIKIELDSVKREKSEPLATLAQFNIIKENDKQAIDYLELALKAGPSSLNRIRWTYTLAQLYENEKEYAKSKAAYQKVEKSNAPFDMYFNAKLSKIRIAEMLDGKNFDRKLQLTRMLKDDKNVDFKDQIYYEIAEDYYAADQYSKAEEYYNLSVKNSTVNQTQKALSYLKIADLNFKHYSDYVTAKLYYDSTALTLPKTHPLYESIANKAQNLAYLQQRYETISLQDTLQKIALLPANDRAVALNNYFSAMAPSVASTSTDPNGTSTGNAGRANVNYQNQTGGTFYFANSNAVSRGFNEFKKRWGNRKLAPNWRQSVKSSQDQQDALSAAADNGPGSLPTNPDAATPNNAPQDANKVTSYLDSIPLSPAQLEKSNQKIIDAYLDMGSFYQQVLHDKSEAIKTYQLLLKRFPNNNKLDMIYYSLYLAYQGNDNAKSNEYKNLVLSKYPNSVYAKTIIDPNFSSKQNELEATLNREYESLFKKLQEKEFKAVIADANNVSQRFPGNSMESQYDYLKAIAIGRTEHVDQLITAFKQITEKYQNDRLIKPLVDEHLLYINAHLGEFKKRKIALVDYDTNEIPFAENKTRIRLNEPIIANLLDPTGKKTYTPTQTVAPKPVEEKPVQKPVVEPKPEVKPVPKEVKKDTVITRKPVVEPKKDSVIVPQPVKKDSVIIPPVTKKDTIVTPIAVTKPADTVAKPIVAPPVKETLFNPASSTTYYYVVAVNSAALNVSTSRFGIGQFNRGNYAGTNLRHQLRELNDDQLIIVGDFNSVGDVKQYVESIKPQLGKIMKIPAANYVTFAISKENLEKITNRNTLERYIRYISSNEL</sequence>
<feature type="compositionally biased region" description="Polar residues" evidence="1">
    <location>
        <begin position="521"/>
        <end position="530"/>
    </location>
</feature>
<feature type="region of interest" description="Disordered" evidence="1">
    <location>
        <begin position="486"/>
        <end position="530"/>
    </location>
</feature>
<gene>
    <name evidence="2" type="ORF">DPV69_16310</name>
</gene>
<evidence type="ECO:0000256" key="1">
    <source>
        <dbReference type="SAM" id="MobiDB-lite"/>
    </source>
</evidence>
<dbReference type="InterPro" id="IPR019734">
    <property type="entry name" value="TPR_rpt"/>
</dbReference>
<dbReference type="Proteomes" id="UP000284120">
    <property type="component" value="Unassembled WGS sequence"/>
</dbReference>